<feature type="transmembrane region" description="Helical" evidence="1">
    <location>
        <begin position="6"/>
        <end position="30"/>
    </location>
</feature>
<reference evidence="2 3" key="1">
    <citation type="submission" date="2019-05" db="EMBL/GenBank/DDBJ databases">
        <title>We sequenced the genome of Paenibacillus hemerocallicola KCTC 33185 for further insight into its adaptation and study the phylogeny of Paenibacillus.</title>
        <authorList>
            <person name="Narsing Rao M.P."/>
        </authorList>
    </citation>
    <scope>NUCLEOTIDE SEQUENCE [LARGE SCALE GENOMIC DNA]</scope>
    <source>
        <strain evidence="2 3">KCTC 33185</strain>
    </source>
</reference>
<evidence type="ECO:0000313" key="2">
    <source>
        <dbReference type="EMBL" id="TNJ57397.1"/>
    </source>
</evidence>
<proteinExistence type="predicted"/>
<evidence type="ECO:0008006" key="4">
    <source>
        <dbReference type="Google" id="ProtNLM"/>
    </source>
</evidence>
<protein>
    <recommendedName>
        <fullName evidence="4">HEAT repeat domain-containing protein</fullName>
    </recommendedName>
</protein>
<dbReference type="AlphaFoldDB" id="A0A5C4SVU6"/>
<keyword evidence="3" id="KW-1185">Reference proteome</keyword>
<sequence>MSAVYSITFVSWFCAVMAVMLLVLYVILAIRKWKSNRTRGRIRRWTARMEKLDSPIEQYLRDGTRSRQIVPRRSWQLAALENYLFHRVNVSGTPAEIESISRMAAELYSEAYRKSLRNRKWNVRMNALVLIGLFRMKGIEENVRSVVAAGKTGDLEKWTALRVLALLRYPDIVNMLLIEDAQHETDSISEHMYRSVLMVMPVQLLEELIGRSEEARIRLRLNLIDVLRIRNIRTERVLAWLERLLADPSEECRIRAMKALANFGYMTEQAEIAFLEASKEWATYSWPLRLMTARLMAEVRSSDFVPILQQMMGDSAYLVRIEAGRALMNYANGDAMLRQIASFHPDRYAREAAEEMLEREEAGQSDAG</sequence>
<keyword evidence="1" id="KW-1133">Transmembrane helix</keyword>
<dbReference type="RefSeq" id="WP_139607613.1">
    <property type="nucleotide sequence ID" value="NZ_VDCQ01000103.1"/>
</dbReference>
<gene>
    <name evidence="2" type="ORF">FE784_38560</name>
</gene>
<name>A0A5C4SVU6_9BACL</name>
<dbReference type="InterPro" id="IPR011989">
    <property type="entry name" value="ARM-like"/>
</dbReference>
<dbReference type="Gene3D" id="1.25.10.10">
    <property type="entry name" value="Leucine-rich Repeat Variant"/>
    <property type="match status" value="1"/>
</dbReference>
<dbReference type="InterPro" id="IPR016024">
    <property type="entry name" value="ARM-type_fold"/>
</dbReference>
<dbReference type="EMBL" id="VDCQ01000103">
    <property type="protein sequence ID" value="TNJ57397.1"/>
    <property type="molecule type" value="Genomic_DNA"/>
</dbReference>
<keyword evidence="1" id="KW-0472">Membrane</keyword>
<dbReference type="SUPFAM" id="SSF48371">
    <property type="entry name" value="ARM repeat"/>
    <property type="match status" value="1"/>
</dbReference>
<accession>A0A5C4SVU6</accession>
<dbReference type="Proteomes" id="UP000307943">
    <property type="component" value="Unassembled WGS sequence"/>
</dbReference>
<evidence type="ECO:0000313" key="3">
    <source>
        <dbReference type="Proteomes" id="UP000307943"/>
    </source>
</evidence>
<organism evidence="2 3">
    <name type="scientific">Paenibacillus hemerocallicola</name>
    <dbReference type="NCBI Taxonomy" id="1172614"/>
    <lineage>
        <taxon>Bacteria</taxon>
        <taxon>Bacillati</taxon>
        <taxon>Bacillota</taxon>
        <taxon>Bacilli</taxon>
        <taxon>Bacillales</taxon>
        <taxon>Paenibacillaceae</taxon>
        <taxon>Paenibacillus</taxon>
    </lineage>
</organism>
<comment type="caution">
    <text evidence="2">The sequence shown here is derived from an EMBL/GenBank/DDBJ whole genome shotgun (WGS) entry which is preliminary data.</text>
</comment>
<keyword evidence="1" id="KW-0812">Transmembrane</keyword>
<evidence type="ECO:0000256" key="1">
    <source>
        <dbReference type="SAM" id="Phobius"/>
    </source>
</evidence>
<dbReference type="OrthoDB" id="2112914at2"/>